<evidence type="ECO:0008006" key="4">
    <source>
        <dbReference type="Google" id="ProtNLM"/>
    </source>
</evidence>
<keyword evidence="3" id="KW-1185">Reference proteome</keyword>
<dbReference type="Proteomes" id="UP000315385">
    <property type="component" value="Unassembled WGS sequence"/>
</dbReference>
<feature type="transmembrane region" description="Helical" evidence="1">
    <location>
        <begin position="89"/>
        <end position="110"/>
    </location>
</feature>
<feature type="transmembrane region" description="Helical" evidence="1">
    <location>
        <begin position="122"/>
        <end position="139"/>
    </location>
</feature>
<reference evidence="2 3" key="1">
    <citation type="submission" date="2019-02" db="EMBL/GenBank/DDBJ databases">
        <title>Halonotius sp. a new haloqrchaeon isolated from saline water.</title>
        <authorList>
            <person name="Duran-Viseras A."/>
            <person name="Sanchez-Porro C."/>
            <person name="Ventosa A."/>
        </authorList>
    </citation>
    <scope>NUCLEOTIDE SEQUENCE [LARGE SCALE GENOMIC DNA]</scope>
    <source>
        <strain evidence="2 3">F9-27</strain>
    </source>
</reference>
<keyword evidence="1" id="KW-0472">Membrane</keyword>
<keyword evidence="1" id="KW-1133">Transmembrane helix</keyword>
<protein>
    <recommendedName>
        <fullName evidence="4">DUF1109 domain-containing protein</fullName>
    </recommendedName>
</protein>
<organism evidence="2 3">
    <name type="scientific">Halonotius roseus</name>
    <dbReference type="NCBI Taxonomy" id="2511997"/>
    <lineage>
        <taxon>Archaea</taxon>
        <taxon>Methanobacteriati</taxon>
        <taxon>Methanobacteriota</taxon>
        <taxon>Stenosarchaea group</taxon>
        <taxon>Halobacteria</taxon>
        <taxon>Halobacteriales</taxon>
        <taxon>Haloferacaceae</taxon>
        <taxon>Halonotius</taxon>
    </lineage>
</organism>
<feature type="transmembrane region" description="Helical" evidence="1">
    <location>
        <begin position="38"/>
        <end position="57"/>
    </location>
</feature>
<proteinExistence type="predicted"/>
<evidence type="ECO:0000313" key="2">
    <source>
        <dbReference type="EMBL" id="TQQ78873.1"/>
    </source>
</evidence>
<dbReference type="EMBL" id="SESI01000004">
    <property type="protein sequence ID" value="TQQ78873.1"/>
    <property type="molecule type" value="Genomic_DNA"/>
</dbReference>
<feature type="transmembrane region" description="Helical" evidence="1">
    <location>
        <begin position="64"/>
        <end position="83"/>
    </location>
</feature>
<dbReference type="AlphaFoldDB" id="A0A544QKG6"/>
<sequence>MAPSLDSETLLYVLGVAFALGTLAFFASSVAFDLSITVTAALLLVTFVVFLIAGIAVDRPPLDTIAFAVSGVAYVVFLGYVVSRYRPDPVTVFVLLAASAGLFVGLGYALQENRLTIDRRTARIALLGLAAVGVLLVGADSIGEVEYTTDLDDELVPEETTATGDGTVVFNEQRVGTLSIENPTLFTRAVEPPSLDGCLAGVETDRVDGVGFYYEPRSYQLPDRLGRSEETTAEIYVSVALPENVTAPGEPIPIERAESCGVTRSEPTLIVVNDEPERVLPR</sequence>
<keyword evidence="1" id="KW-0812">Transmembrane</keyword>
<gene>
    <name evidence="2" type="ORF">EWF95_12120</name>
</gene>
<dbReference type="RefSeq" id="WP_142444350.1">
    <property type="nucleotide sequence ID" value="NZ_SESI01000004.1"/>
</dbReference>
<accession>A0A544QKG6</accession>
<feature type="transmembrane region" description="Helical" evidence="1">
    <location>
        <begin position="12"/>
        <end position="32"/>
    </location>
</feature>
<comment type="caution">
    <text evidence="2">The sequence shown here is derived from an EMBL/GenBank/DDBJ whole genome shotgun (WGS) entry which is preliminary data.</text>
</comment>
<evidence type="ECO:0000313" key="3">
    <source>
        <dbReference type="Proteomes" id="UP000315385"/>
    </source>
</evidence>
<evidence type="ECO:0000256" key="1">
    <source>
        <dbReference type="SAM" id="Phobius"/>
    </source>
</evidence>
<name>A0A544QKG6_9EURY</name>
<dbReference type="OrthoDB" id="236970at2157"/>